<gene>
    <name evidence="2" type="ORF">HFRIS_017577</name>
</gene>
<name>A0AAI9ICA4_9BURK</name>
<sequence length="60" mass="6908">MTSAAVLAVQQQEPRQRYNGVTKRRQETSAIGARRTREGKETGQHPKESFDDLFIETMDR</sequence>
<feature type="region of interest" description="Disordered" evidence="1">
    <location>
        <begin position="1"/>
        <end position="60"/>
    </location>
</feature>
<proteinExistence type="predicted"/>
<protein>
    <submittedName>
        <fullName evidence="2">Uncharacterized protein</fullName>
    </submittedName>
</protein>
<feature type="compositionally biased region" description="Basic and acidic residues" evidence="1">
    <location>
        <begin position="35"/>
        <end position="50"/>
    </location>
</feature>
<organism evidence="2 3">
    <name type="scientific">Herbaspirillum frisingense GSF30</name>
    <dbReference type="NCBI Taxonomy" id="864073"/>
    <lineage>
        <taxon>Bacteria</taxon>
        <taxon>Pseudomonadati</taxon>
        <taxon>Pseudomonadota</taxon>
        <taxon>Betaproteobacteria</taxon>
        <taxon>Burkholderiales</taxon>
        <taxon>Oxalobacteraceae</taxon>
        <taxon>Herbaspirillum</taxon>
    </lineage>
</organism>
<evidence type="ECO:0000313" key="2">
    <source>
        <dbReference type="EMBL" id="EOA03479.1"/>
    </source>
</evidence>
<dbReference type="AlphaFoldDB" id="A0AAI9ICA4"/>
<evidence type="ECO:0000313" key="3">
    <source>
        <dbReference type="Proteomes" id="UP000006772"/>
    </source>
</evidence>
<accession>A0AAI9ICA4</accession>
<evidence type="ECO:0000256" key="1">
    <source>
        <dbReference type="SAM" id="MobiDB-lite"/>
    </source>
</evidence>
<reference evidence="2 3" key="1">
    <citation type="journal article" date="2013" name="Front. Microbiol.">
        <title>The genome of the endophytic bacterium H. frisingense GSF30(T) identifies diverse strategies in the Herbaspirillum genus to interact with plants.</title>
        <authorList>
            <person name="Straub D."/>
            <person name="Rothballer M."/>
            <person name="Hartmann A."/>
            <person name="Ludewig U."/>
        </authorList>
    </citation>
    <scope>NUCLEOTIDE SEQUENCE [LARGE SCALE GENOMIC DNA]</scope>
    <source>
        <strain evidence="2 3">GSF30</strain>
    </source>
</reference>
<feature type="compositionally biased region" description="Polar residues" evidence="1">
    <location>
        <begin position="1"/>
        <end position="13"/>
    </location>
</feature>
<dbReference type="Proteomes" id="UP000006772">
    <property type="component" value="Unassembled WGS sequence"/>
</dbReference>
<dbReference type="EMBL" id="AEEC02000027">
    <property type="protein sequence ID" value="EOA03479.1"/>
    <property type="molecule type" value="Genomic_DNA"/>
</dbReference>
<comment type="caution">
    <text evidence="2">The sequence shown here is derived from an EMBL/GenBank/DDBJ whole genome shotgun (WGS) entry which is preliminary data.</text>
</comment>